<organism evidence="1 2">
    <name type="scientific">Tanacetum coccineum</name>
    <dbReference type="NCBI Taxonomy" id="301880"/>
    <lineage>
        <taxon>Eukaryota</taxon>
        <taxon>Viridiplantae</taxon>
        <taxon>Streptophyta</taxon>
        <taxon>Embryophyta</taxon>
        <taxon>Tracheophyta</taxon>
        <taxon>Spermatophyta</taxon>
        <taxon>Magnoliopsida</taxon>
        <taxon>eudicotyledons</taxon>
        <taxon>Gunneridae</taxon>
        <taxon>Pentapetalae</taxon>
        <taxon>asterids</taxon>
        <taxon>campanulids</taxon>
        <taxon>Asterales</taxon>
        <taxon>Asteraceae</taxon>
        <taxon>Asteroideae</taxon>
        <taxon>Anthemideae</taxon>
        <taxon>Anthemidinae</taxon>
        <taxon>Tanacetum</taxon>
    </lineage>
</organism>
<dbReference type="InterPro" id="IPR021109">
    <property type="entry name" value="Peptidase_aspartic_dom_sf"/>
</dbReference>
<dbReference type="Proteomes" id="UP001151760">
    <property type="component" value="Unassembled WGS sequence"/>
</dbReference>
<gene>
    <name evidence="1" type="ORF">Tco_0626539</name>
</gene>
<reference evidence="1" key="2">
    <citation type="submission" date="2022-01" db="EMBL/GenBank/DDBJ databases">
        <authorList>
            <person name="Yamashiro T."/>
            <person name="Shiraishi A."/>
            <person name="Satake H."/>
            <person name="Nakayama K."/>
        </authorList>
    </citation>
    <scope>NUCLEOTIDE SEQUENCE</scope>
</reference>
<name>A0ABQ4WJU0_9ASTR</name>
<dbReference type="Gene3D" id="2.40.70.10">
    <property type="entry name" value="Acid Proteases"/>
    <property type="match status" value="1"/>
</dbReference>
<comment type="caution">
    <text evidence="1">The sequence shown here is derived from an EMBL/GenBank/DDBJ whole genome shotgun (WGS) entry which is preliminary data.</text>
</comment>
<sequence>MENANPSCSTSNREFLDPKKKKEIKSWLGDSRIVASLGGSNEIEYFDTFPTLEELEYHEWLLKYPKPPWVKAKIRTGNLNNVKISYKMGHFLKRQAYIDLESPINVMSKQHYNEIMTYRLRSRQKPSNPNKISNFVGRVRGLRIFIGSFTNECDFMILEDTTSIINRHLGEMVFGRPFIDETCLDYNEEEGTVMFKQDDEKITFKMPHTMEIFKQTRRMGLSTDSIPPSAYEENFGHRRTHYYQSLLIGDEYKQDEGDRRGIRDMIRLEKEMMDNKGEVT</sequence>
<protein>
    <submittedName>
        <fullName evidence="1">Protein kinase-like domain, concanavalin A-like lectin/glucanase domain protein</fullName>
    </submittedName>
</protein>
<reference evidence="1" key="1">
    <citation type="journal article" date="2022" name="Int. J. Mol. Sci.">
        <title>Draft Genome of Tanacetum Coccineum: Genomic Comparison of Closely Related Tanacetum-Family Plants.</title>
        <authorList>
            <person name="Yamashiro T."/>
            <person name="Shiraishi A."/>
            <person name="Nakayama K."/>
            <person name="Satake H."/>
        </authorList>
    </citation>
    <scope>NUCLEOTIDE SEQUENCE</scope>
</reference>
<evidence type="ECO:0000313" key="1">
    <source>
        <dbReference type="EMBL" id="GJS53177.1"/>
    </source>
</evidence>
<accession>A0ABQ4WJU0</accession>
<dbReference type="EMBL" id="BQNB010008708">
    <property type="protein sequence ID" value="GJS53177.1"/>
    <property type="molecule type" value="Genomic_DNA"/>
</dbReference>
<keyword evidence="2" id="KW-1185">Reference proteome</keyword>
<evidence type="ECO:0000313" key="2">
    <source>
        <dbReference type="Proteomes" id="UP001151760"/>
    </source>
</evidence>
<proteinExistence type="predicted"/>